<keyword evidence="2" id="KW-1185">Reference proteome</keyword>
<sequence>MKVPQRLQTKLQELGIEVVIATTDDAVEIFNRRYDTDDQKAAAGFHLTC</sequence>
<accession>D9QRQ4</accession>
<dbReference type="Proteomes" id="UP000001661">
    <property type="component" value="Chromosome"/>
</dbReference>
<organism evidence="1 2">
    <name type="scientific">Acetohalobium arabaticum (strain ATCC 49924 / DSM 5501 / Z-7288)</name>
    <dbReference type="NCBI Taxonomy" id="574087"/>
    <lineage>
        <taxon>Bacteria</taxon>
        <taxon>Bacillati</taxon>
        <taxon>Bacillota</taxon>
        <taxon>Clostridia</taxon>
        <taxon>Halanaerobiales</taxon>
        <taxon>Halobacteroidaceae</taxon>
        <taxon>Acetohalobium</taxon>
    </lineage>
</organism>
<name>D9QRQ4_ACEAZ</name>
<reference evidence="1 2" key="1">
    <citation type="journal article" date="2010" name="Stand. Genomic Sci.">
        <title>Complete genome sequence of Acetohalobium arabaticum type strain (Z-7288).</title>
        <authorList>
            <person name="Sikorski J."/>
            <person name="Lapidus A."/>
            <person name="Chertkov O."/>
            <person name="Lucas S."/>
            <person name="Copeland A."/>
            <person name="Glavina Del Rio T."/>
            <person name="Nolan M."/>
            <person name="Tice H."/>
            <person name="Cheng J.F."/>
            <person name="Han C."/>
            <person name="Brambilla E."/>
            <person name="Pitluck S."/>
            <person name="Liolios K."/>
            <person name="Ivanova N."/>
            <person name="Mavromatis K."/>
            <person name="Mikhailova N."/>
            <person name="Pati A."/>
            <person name="Bruce D."/>
            <person name="Detter C."/>
            <person name="Tapia R."/>
            <person name="Goodwin L."/>
            <person name="Chen A."/>
            <person name="Palaniappan K."/>
            <person name="Land M."/>
            <person name="Hauser L."/>
            <person name="Chang Y.J."/>
            <person name="Jeffries C.D."/>
            <person name="Rohde M."/>
            <person name="Goker M."/>
            <person name="Spring S."/>
            <person name="Woyke T."/>
            <person name="Bristow J."/>
            <person name="Eisen J.A."/>
            <person name="Markowitz V."/>
            <person name="Hugenholtz P."/>
            <person name="Kyrpides N.C."/>
            <person name="Klenk H.P."/>
        </authorList>
    </citation>
    <scope>NUCLEOTIDE SEQUENCE [LARGE SCALE GENOMIC DNA]</scope>
    <source>
        <strain evidence="2">ATCC 49924 / DSM 5501 / Z-7288</strain>
    </source>
</reference>
<dbReference type="KEGG" id="aar:Acear_1690"/>
<dbReference type="InterPro" id="IPR036748">
    <property type="entry name" value="MTH938-like_sf"/>
</dbReference>
<evidence type="ECO:0000313" key="1">
    <source>
        <dbReference type="EMBL" id="ADL13195.1"/>
    </source>
</evidence>
<gene>
    <name evidence="1" type="ordered locus">Acear_1690</name>
</gene>
<evidence type="ECO:0000313" key="2">
    <source>
        <dbReference type="Proteomes" id="UP000001661"/>
    </source>
</evidence>
<dbReference type="Gene3D" id="3.40.1230.10">
    <property type="entry name" value="MTH938-like"/>
    <property type="match status" value="1"/>
</dbReference>
<dbReference type="HOGENOM" id="CLU_3131103_0_0_9"/>
<proteinExistence type="predicted"/>
<dbReference type="STRING" id="574087.Acear_1690"/>
<protein>
    <submittedName>
        <fullName evidence="1">Uncharacterized protein</fullName>
    </submittedName>
</protein>
<dbReference type="SUPFAM" id="SSF64076">
    <property type="entry name" value="MTH938-like"/>
    <property type="match status" value="1"/>
</dbReference>
<dbReference type="EMBL" id="CP002105">
    <property type="protein sequence ID" value="ADL13195.1"/>
    <property type="molecule type" value="Genomic_DNA"/>
</dbReference>
<dbReference type="AlphaFoldDB" id="D9QRQ4"/>